<dbReference type="Gene3D" id="3.40.50.1820">
    <property type="entry name" value="alpha/beta hydrolase"/>
    <property type="match status" value="1"/>
</dbReference>
<name>A0A7W7QXK5_KITKI</name>
<dbReference type="InterPro" id="IPR000073">
    <property type="entry name" value="AB_hydrolase_1"/>
</dbReference>
<dbReference type="SUPFAM" id="SSF53474">
    <property type="entry name" value="alpha/beta-Hydrolases"/>
    <property type="match status" value="1"/>
</dbReference>
<dbReference type="GO" id="GO:0016020">
    <property type="term" value="C:membrane"/>
    <property type="evidence" value="ECO:0007669"/>
    <property type="project" value="TreeGrafter"/>
</dbReference>
<evidence type="ECO:0000313" key="4">
    <source>
        <dbReference type="Proteomes" id="UP000540506"/>
    </source>
</evidence>
<dbReference type="InterPro" id="IPR050266">
    <property type="entry name" value="AB_hydrolase_sf"/>
</dbReference>
<gene>
    <name evidence="3" type="ORF">FHR34_000626</name>
</gene>
<dbReference type="PRINTS" id="PR00111">
    <property type="entry name" value="ABHYDROLASE"/>
</dbReference>
<dbReference type="PANTHER" id="PTHR43798:SF31">
    <property type="entry name" value="AB HYDROLASE SUPERFAMILY PROTEIN YCLE"/>
    <property type="match status" value="1"/>
</dbReference>
<dbReference type="InterPro" id="IPR029058">
    <property type="entry name" value="AB_hydrolase_fold"/>
</dbReference>
<protein>
    <submittedName>
        <fullName evidence="3">Pimeloyl-ACP methyl ester carboxylesterase</fullName>
    </submittedName>
</protein>
<dbReference type="GO" id="GO:0016787">
    <property type="term" value="F:hydrolase activity"/>
    <property type="evidence" value="ECO:0007669"/>
    <property type="project" value="UniProtKB-KW"/>
</dbReference>
<feature type="domain" description="AB hydrolase-1" evidence="2">
    <location>
        <begin position="21"/>
        <end position="249"/>
    </location>
</feature>
<evidence type="ECO:0000259" key="2">
    <source>
        <dbReference type="Pfam" id="PF00561"/>
    </source>
</evidence>
<dbReference type="EMBL" id="JACHJV010000001">
    <property type="protein sequence ID" value="MBB4921633.1"/>
    <property type="molecule type" value="Genomic_DNA"/>
</dbReference>
<keyword evidence="1" id="KW-0378">Hydrolase</keyword>
<dbReference type="AlphaFoldDB" id="A0A7W7QXK5"/>
<dbReference type="Proteomes" id="UP000540506">
    <property type="component" value="Unassembled WGS sequence"/>
</dbReference>
<dbReference type="PANTHER" id="PTHR43798">
    <property type="entry name" value="MONOACYLGLYCEROL LIPASE"/>
    <property type="match status" value="1"/>
</dbReference>
<evidence type="ECO:0000313" key="3">
    <source>
        <dbReference type="EMBL" id="MBB4921633.1"/>
    </source>
</evidence>
<dbReference type="Pfam" id="PF00561">
    <property type="entry name" value="Abhydrolase_1"/>
    <property type="match status" value="1"/>
</dbReference>
<dbReference type="RefSeq" id="WP_184933931.1">
    <property type="nucleotide sequence ID" value="NZ_JACHJV010000001.1"/>
</dbReference>
<comment type="caution">
    <text evidence="3">The sequence shown here is derived from an EMBL/GenBank/DDBJ whole genome shotgun (WGS) entry which is preliminary data.</text>
</comment>
<accession>A0A7W7QXK5</accession>
<sequence>MPFAEIDHRRFHYQDTGGPGPAVVLSHGNLMDGSMWDAQVAALRGEFRCISWDERLHGRTEDDGAPHDYWASARDLLGLLDHLGIERAALVGHSQGGFLSLRAALLAPERVRALVLVDSSAAAWPPQALAQMGQIAEGFRSGGPRAVAPALLDLLLGPGDLHTGLHAAWQARWERQPRERLATAVNVLMAVAELAGRLSEITAPALVIHGAADQPVPAALGVMLSELLPGAEPLVLIPDAGHTPPLTHPEPVNAALAGFLRARVTADAAG</sequence>
<proteinExistence type="predicted"/>
<reference evidence="3 4" key="1">
    <citation type="submission" date="2020-08" db="EMBL/GenBank/DDBJ databases">
        <title>Sequencing the genomes of 1000 actinobacteria strains.</title>
        <authorList>
            <person name="Klenk H.-P."/>
        </authorList>
    </citation>
    <scope>NUCLEOTIDE SEQUENCE [LARGE SCALE GENOMIC DNA]</scope>
    <source>
        <strain evidence="3 4">DSM 41654</strain>
    </source>
</reference>
<organism evidence="3 4">
    <name type="scientific">Kitasatospora kifunensis</name>
    <name type="common">Streptomyces kifunensis</name>
    <dbReference type="NCBI Taxonomy" id="58351"/>
    <lineage>
        <taxon>Bacteria</taxon>
        <taxon>Bacillati</taxon>
        <taxon>Actinomycetota</taxon>
        <taxon>Actinomycetes</taxon>
        <taxon>Kitasatosporales</taxon>
        <taxon>Streptomycetaceae</taxon>
        <taxon>Kitasatospora</taxon>
    </lineage>
</organism>
<evidence type="ECO:0000256" key="1">
    <source>
        <dbReference type="ARBA" id="ARBA00022801"/>
    </source>
</evidence>
<keyword evidence="4" id="KW-1185">Reference proteome</keyword>